<dbReference type="EMBL" id="VLXZ01000005">
    <property type="protein sequence ID" value="TSB46646.1"/>
    <property type="molecule type" value="Genomic_DNA"/>
</dbReference>
<protein>
    <submittedName>
        <fullName evidence="2">DUF3139 domain-containing protein</fullName>
    </submittedName>
</protein>
<evidence type="ECO:0000313" key="3">
    <source>
        <dbReference type="Proteomes" id="UP000318521"/>
    </source>
</evidence>
<dbReference type="InterPro" id="IPR021486">
    <property type="entry name" value="DUF3139"/>
</dbReference>
<organism evidence="2 3">
    <name type="scientific">Alkalicoccobacillus porphyridii</name>
    <dbReference type="NCBI Taxonomy" id="2597270"/>
    <lineage>
        <taxon>Bacteria</taxon>
        <taxon>Bacillati</taxon>
        <taxon>Bacillota</taxon>
        <taxon>Bacilli</taxon>
        <taxon>Bacillales</taxon>
        <taxon>Bacillaceae</taxon>
        <taxon>Alkalicoccobacillus</taxon>
    </lineage>
</organism>
<keyword evidence="1" id="KW-0812">Transmembrane</keyword>
<dbReference type="AlphaFoldDB" id="A0A553ZZ28"/>
<sequence>MDRFMGVLSLILSVCLVVGVSFMWYIFLHGDPIKMVRSEEEVYHYLISDRQYQPTDIQSIQTTYHINDETRVNYTTFVIFTDEPTFEYEYVYDEKSGVSARGRIDGMGNHYSEDWYD</sequence>
<name>A0A553ZZ28_9BACI</name>
<gene>
    <name evidence="2" type="ORF">FN960_09830</name>
</gene>
<dbReference type="OrthoDB" id="2972540at2"/>
<keyword evidence="1" id="KW-1133">Transmembrane helix</keyword>
<dbReference type="Pfam" id="PF11337">
    <property type="entry name" value="DUF3139"/>
    <property type="match status" value="1"/>
</dbReference>
<evidence type="ECO:0000256" key="1">
    <source>
        <dbReference type="SAM" id="Phobius"/>
    </source>
</evidence>
<keyword evidence="3" id="KW-1185">Reference proteome</keyword>
<dbReference type="Proteomes" id="UP000318521">
    <property type="component" value="Unassembled WGS sequence"/>
</dbReference>
<feature type="transmembrane region" description="Helical" evidence="1">
    <location>
        <begin position="6"/>
        <end position="28"/>
    </location>
</feature>
<comment type="caution">
    <text evidence="2">The sequence shown here is derived from an EMBL/GenBank/DDBJ whole genome shotgun (WGS) entry which is preliminary data.</text>
</comment>
<proteinExistence type="predicted"/>
<keyword evidence="1" id="KW-0472">Membrane</keyword>
<accession>A0A553ZZ28</accession>
<reference evidence="2 3" key="1">
    <citation type="submission" date="2019-07" db="EMBL/GenBank/DDBJ databases">
        <authorList>
            <person name="Park Y.J."/>
            <person name="Jeong S.E."/>
            <person name="Jung H.S."/>
        </authorList>
    </citation>
    <scope>NUCLEOTIDE SEQUENCE [LARGE SCALE GENOMIC DNA]</scope>
    <source>
        <strain evidence="3">P16(2019)</strain>
    </source>
</reference>
<evidence type="ECO:0000313" key="2">
    <source>
        <dbReference type="EMBL" id="TSB46646.1"/>
    </source>
</evidence>